<dbReference type="CDD" id="cd02440">
    <property type="entry name" value="AdoMet_MTases"/>
    <property type="match status" value="1"/>
</dbReference>
<evidence type="ECO:0000313" key="4">
    <source>
        <dbReference type="EMBL" id="QHT34813.1"/>
    </source>
</evidence>
<dbReference type="Gene3D" id="3.40.50.150">
    <property type="entry name" value="Vaccinia Virus protein VP39"/>
    <property type="match status" value="1"/>
</dbReference>
<dbReference type="EMBL" id="MN739010">
    <property type="protein sequence ID" value="QHT34813.1"/>
    <property type="molecule type" value="Genomic_DNA"/>
</dbReference>
<dbReference type="InterPro" id="IPR041698">
    <property type="entry name" value="Methyltransf_25"/>
</dbReference>
<dbReference type="GO" id="GO:0008168">
    <property type="term" value="F:methyltransferase activity"/>
    <property type="evidence" value="ECO:0007669"/>
    <property type="project" value="UniProtKB-KW"/>
</dbReference>
<proteinExistence type="predicted"/>
<dbReference type="PANTHER" id="PTHR43861">
    <property type="entry name" value="TRANS-ACONITATE 2-METHYLTRANSFERASE-RELATED"/>
    <property type="match status" value="1"/>
</dbReference>
<evidence type="ECO:0000256" key="2">
    <source>
        <dbReference type="ARBA" id="ARBA00022679"/>
    </source>
</evidence>
<dbReference type="GO" id="GO:0032259">
    <property type="term" value="P:methylation"/>
    <property type="evidence" value="ECO:0007669"/>
    <property type="project" value="UniProtKB-KW"/>
</dbReference>
<accession>A0A6C0F2D8</accession>
<name>A0A6C0F2D8_9ZZZZ</name>
<dbReference type="InterPro" id="IPR029063">
    <property type="entry name" value="SAM-dependent_MTases_sf"/>
</dbReference>
<dbReference type="PANTHER" id="PTHR43861:SF1">
    <property type="entry name" value="TRANS-ACONITATE 2-METHYLTRANSFERASE"/>
    <property type="match status" value="1"/>
</dbReference>
<dbReference type="AlphaFoldDB" id="A0A6C0F2D8"/>
<keyword evidence="1" id="KW-0489">Methyltransferase</keyword>
<evidence type="ECO:0000259" key="3">
    <source>
        <dbReference type="Pfam" id="PF13649"/>
    </source>
</evidence>
<evidence type="ECO:0000256" key="1">
    <source>
        <dbReference type="ARBA" id="ARBA00022603"/>
    </source>
</evidence>
<feature type="domain" description="Methyltransferase" evidence="3">
    <location>
        <begin position="83"/>
        <end position="173"/>
    </location>
</feature>
<protein>
    <recommendedName>
        <fullName evidence="3">Methyltransferase domain-containing protein</fullName>
    </recommendedName>
</protein>
<dbReference type="SUPFAM" id="SSF53335">
    <property type="entry name" value="S-adenosyl-L-methionine-dependent methyltransferases"/>
    <property type="match status" value="1"/>
</dbReference>
<organism evidence="4">
    <name type="scientific">viral metagenome</name>
    <dbReference type="NCBI Taxonomy" id="1070528"/>
    <lineage>
        <taxon>unclassified sequences</taxon>
        <taxon>metagenomes</taxon>
        <taxon>organismal metagenomes</taxon>
    </lineage>
</organism>
<keyword evidence="2" id="KW-0808">Transferase</keyword>
<sequence length="299" mass="34081">MEAAYIFLALLIVLMYGLTTWYSSIEGFEDGKSVTFHDAAEIYDDTYASVYDILWNSNEKLKYEEVSLQDVALADWPTSAVRVLDMCCGTAPHACWFKNLGVEYVGVDVSDAMIKKARDGCPSAKFQKGDVTNAHLFPQKSVSHAVLLGFSVYMFENAKVLSDNAYQWLQPGGWFVVHMVDPDKFDPLHEVASPFAAFSLQKYSLDRVVDSNVYFDKFKYLGRFNKKQDEDGASFDETFTYYDKESNGGVKYRENKLQLTMPSKERLINVIQSSGFSHKETVDLVRCGKEYQYLVYFSK</sequence>
<dbReference type="Pfam" id="PF13649">
    <property type="entry name" value="Methyltransf_25"/>
    <property type="match status" value="1"/>
</dbReference>
<reference evidence="4" key="1">
    <citation type="journal article" date="2020" name="Nature">
        <title>Giant virus diversity and host interactions through global metagenomics.</title>
        <authorList>
            <person name="Schulz F."/>
            <person name="Roux S."/>
            <person name="Paez-Espino D."/>
            <person name="Jungbluth S."/>
            <person name="Walsh D.A."/>
            <person name="Denef V.J."/>
            <person name="McMahon K.D."/>
            <person name="Konstantinidis K.T."/>
            <person name="Eloe-Fadrosh E.A."/>
            <person name="Kyrpides N.C."/>
            <person name="Woyke T."/>
        </authorList>
    </citation>
    <scope>NUCLEOTIDE SEQUENCE</scope>
    <source>
        <strain evidence="4">GVMAG-M-3300009164-40</strain>
    </source>
</reference>